<name>A0ABR5PS85_9LACO</name>
<dbReference type="SUPFAM" id="SSF47413">
    <property type="entry name" value="lambda repressor-like DNA-binding domains"/>
    <property type="match status" value="1"/>
</dbReference>
<dbReference type="Gene3D" id="1.10.260.40">
    <property type="entry name" value="lambda repressor-like DNA-binding domains"/>
    <property type="match status" value="1"/>
</dbReference>
<evidence type="ECO:0000259" key="5">
    <source>
        <dbReference type="PROSITE" id="PS50943"/>
    </source>
</evidence>
<dbReference type="InterPro" id="IPR000843">
    <property type="entry name" value="HTH_LacI"/>
</dbReference>
<dbReference type="CDD" id="cd01392">
    <property type="entry name" value="HTH_LacI"/>
    <property type="match status" value="1"/>
</dbReference>
<dbReference type="InterPro" id="IPR028082">
    <property type="entry name" value="Peripla_BP_I"/>
</dbReference>
<reference evidence="6 7" key="1">
    <citation type="journal article" date="2015" name="Genome Announc.">
        <title>Expanding the biotechnology potential of lactobacilli through comparative genomics of 213 strains and associated genera.</title>
        <authorList>
            <person name="Sun Z."/>
            <person name="Harris H.M."/>
            <person name="McCann A."/>
            <person name="Guo C."/>
            <person name="Argimon S."/>
            <person name="Zhang W."/>
            <person name="Yang X."/>
            <person name="Jeffery I.B."/>
            <person name="Cooney J.C."/>
            <person name="Kagawa T.F."/>
            <person name="Liu W."/>
            <person name="Song Y."/>
            <person name="Salvetti E."/>
            <person name="Wrobel A."/>
            <person name="Rasinkangas P."/>
            <person name="Parkhill J."/>
            <person name="Rea M.C."/>
            <person name="O'Sullivan O."/>
            <person name="Ritari J."/>
            <person name="Douillard F.P."/>
            <person name="Paul Ross R."/>
            <person name="Yang R."/>
            <person name="Briner A.E."/>
            <person name="Felis G.E."/>
            <person name="de Vos W.M."/>
            <person name="Barrangou R."/>
            <person name="Klaenhammer T.R."/>
            <person name="Caufield P.W."/>
            <person name="Cui Y."/>
            <person name="Zhang H."/>
            <person name="O'Toole P.W."/>
        </authorList>
    </citation>
    <scope>NUCLEOTIDE SEQUENCE [LARGE SCALE GENOMIC DNA]</scope>
    <source>
        <strain evidence="6 7">DSM 6629</strain>
    </source>
</reference>
<evidence type="ECO:0000259" key="4">
    <source>
        <dbReference type="PROSITE" id="PS50932"/>
    </source>
</evidence>
<keyword evidence="7" id="KW-1185">Reference proteome</keyword>
<dbReference type="Proteomes" id="UP000051735">
    <property type="component" value="Unassembled WGS sequence"/>
</dbReference>
<dbReference type="Pfam" id="PF00532">
    <property type="entry name" value="Peripla_BP_1"/>
    <property type="match status" value="1"/>
</dbReference>
<dbReference type="PROSITE" id="PS50932">
    <property type="entry name" value="HTH_LACI_2"/>
    <property type="match status" value="1"/>
</dbReference>
<comment type="caution">
    <text evidence="6">The sequence shown here is derived from an EMBL/GenBank/DDBJ whole genome shotgun (WGS) entry which is preliminary data.</text>
</comment>
<proteinExistence type="predicted"/>
<dbReference type="Gene3D" id="3.40.50.2300">
    <property type="match status" value="2"/>
</dbReference>
<dbReference type="PANTHER" id="PTHR30146:SF109">
    <property type="entry name" value="HTH-TYPE TRANSCRIPTIONAL REGULATOR GALS"/>
    <property type="match status" value="1"/>
</dbReference>
<evidence type="ECO:0000313" key="7">
    <source>
        <dbReference type="Proteomes" id="UP000051735"/>
    </source>
</evidence>
<dbReference type="RefSeq" id="WP_338108164.1">
    <property type="nucleotide sequence ID" value="NZ_AZGN01000019.1"/>
</dbReference>
<evidence type="ECO:0000313" key="6">
    <source>
        <dbReference type="EMBL" id="KRM33764.1"/>
    </source>
</evidence>
<gene>
    <name evidence="6" type="ORF">FC44_GL000899</name>
</gene>
<dbReference type="EMBL" id="AZGN01000019">
    <property type="protein sequence ID" value="KRM33764.1"/>
    <property type="molecule type" value="Genomic_DNA"/>
</dbReference>
<keyword evidence="2" id="KW-0238">DNA-binding</keyword>
<dbReference type="Pfam" id="PF00356">
    <property type="entry name" value="LacI"/>
    <property type="match status" value="1"/>
</dbReference>
<evidence type="ECO:0000256" key="3">
    <source>
        <dbReference type="ARBA" id="ARBA00023163"/>
    </source>
</evidence>
<organism evidence="6 7">
    <name type="scientific">Lactobacillus intestinalis DSM 6629</name>
    <dbReference type="NCBI Taxonomy" id="1423761"/>
    <lineage>
        <taxon>Bacteria</taxon>
        <taxon>Bacillati</taxon>
        <taxon>Bacillota</taxon>
        <taxon>Bacilli</taxon>
        <taxon>Lactobacillales</taxon>
        <taxon>Lactobacillaceae</taxon>
        <taxon>Lactobacillus</taxon>
    </lineage>
</organism>
<dbReference type="SMART" id="SM00354">
    <property type="entry name" value="HTH_LACI"/>
    <property type="match status" value="1"/>
</dbReference>
<feature type="domain" description="HTH lacI-type" evidence="4">
    <location>
        <begin position="5"/>
        <end position="59"/>
    </location>
</feature>
<dbReference type="InterPro" id="IPR010982">
    <property type="entry name" value="Lambda_DNA-bd_dom_sf"/>
</dbReference>
<dbReference type="InterPro" id="IPR001761">
    <property type="entry name" value="Peripla_BP/Lac1_sug-bd_dom"/>
</dbReference>
<evidence type="ECO:0000256" key="1">
    <source>
        <dbReference type="ARBA" id="ARBA00023015"/>
    </source>
</evidence>
<keyword evidence="1" id="KW-0805">Transcription regulation</keyword>
<dbReference type="PANTHER" id="PTHR30146">
    <property type="entry name" value="LACI-RELATED TRANSCRIPTIONAL REPRESSOR"/>
    <property type="match status" value="1"/>
</dbReference>
<feature type="domain" description="HTH cro/C1-type" evidence="5">
    <location>
        <begin position="6"/>
        <end position="39"/>
    </location>
</feature>
<protein>
    <submittedName>
        <fullName evidence="6">Transcriptional regulator, LacI family</fullName>
    </submittedName>
</protein>
<dbReference type="PROSITE" id="PS50943">
    <property type="entry name" value="HTH_CROC1"/>
    <property type="match status" value="1"/>
</dbReference>
<keyword evidence="3" id="KW-0804">Transcription</keyword>
<sequence length="320" mass="35980">MREIATIKDIAQKANVSPSTVSRALNGNSRISKETVTKIKKMANEMEYYPNYAAQNLTRGDANIVGIVFPVTSRDAPANPFHIDLMRGASSALTPMHYEMLVAISATEKELLSSVKSMVNQAKVHNFLIFYAVKNDPITAYLRKKKLNFVIIGDPSDNSGDRYVDNNNVAAGEAAAKCLIDNYHVLHPLFIQSSKKWPYETSRLKGYQQYLKQNGYEGNVWIDDSSQKIDDFLKDHAKIDGIVCADDILFAKLNSSLQKFKLPTVCFNSSRLMGMILGDSEKIDMQPRKLGQQAVKLLFNQNAHRKIVKFKFSDNSMQEN</sequence>
<accession>A0ABR5PS85</accession>
<evidence type="ECO:0000256" key="2">
    <source>
        <dbReference type="ARBA" id="ARBA00023125"/>
    </source>
</evidence>
<dbReference type="PROSITE" id="PS00356">
    <property type="entry name" value="HTH_LACI_1"/>
    <property type="match status" value="1"/>
</dbReference>
<dbReference type="InterPro" id="IPR001387">
    <property type="entry name" value="Cro/C1-type_HTH"/>
</dbReference>
<dbReference type="PRINTS" id="PR00036">
    <property type="entry name" value="HTHLACI"/>
</dbReference>
<dbReference type="SUPFAM" id="SSF53822">
    <property type="entry name" value="Periplasmic binding protein-like I"/>
    <property type="match status" value="1"/>
</dbReference>